<dbReference type="GO" id="GO:0007165">
    <property type="term" value="P:signal transduction"/>
    <property type="evidence" value="ECO:0007669"/>
    <property type="project" value="TreeGrafter"/>
</dbReference>
<dbReference type="InterPro" id="IPR000387">
    <property type="entry name" value="Tyr_Pase_dom"/>
</dbReference>
<sequence>MWANRDEGSPGYPLAACSLVHTSPICVLGKPVLPSHAKLFSQGGLSGRCPITSGVRTGLIPGADICGEAARSLGQPLITWGTSSAMTRGRKQQQWGFPHSCSFPLQKIPPNFVSPEELEIPGHASKDRYKTILPNPESRVCLRRARNQEEDSYINANYIAGYAGRPREYIATQGPMLNTVTDFWEMVWQEEAPLIVMITKLQERKEKCVHYWPEKEGTYGPFTVRVQGVSECVEYVVRDLSIQLEGECRQVKHILFPSWPDQQTPESAKPLLHLVSKVEDTLQAAAIPGPIVVHCSAGIGRTGCFIATRIGCQQLKDKGEVDILGIVCRLRIDRWVLRAGGSLEGPVGCQAWEEGCGRHVGMGIMKGHGDSF</sequence>
<keyword evidence="2" id="KW-0597">Phosphoprotein</keyword>
<proteinExistence type="predicted"/>
<dbReference type="AlphaFoldDB" id="A0A8B9S1Q9"/>
<dbReference type="Pfam" id="PF00102">
    <property type="entry name" value="Y_phosphatase"/>
    <property type="match status" value="1"/>
</dbReference>
<dbReference type="PRINTS" id="PR00700">
    <property type="entry name" value="PRTYPHPHTASE"/>
</dbReference>
<protein>
    <recommendedName>
        <fullName evidence="1">protein-tyrosine-phosphatase</fullName>
        <ecNumber evidence="1">3.1.3.48</ecNumber>
    </recommendedName>
</protein>
<keyword evidence="4" id="KW-0904">Protein phosphatase</keyword>
<dbReference type="SMART" id="SM00194">
    <property type="entry name" value="PTPc"/>
    <property type="match status" value="1"/>
</dbReference>
<dbReference type="GO" id="GO:0030054">
    <property type="term" value="C:cell junction"/>
    <property type="evidence" value="ECO:0007669"/>
    <property type="project" value="TreeGrafter"/>
</dbReference>
<dbReference type="PROSITE" id="PS50056">
    <property type="entry name" value="TYR_PHOSPHATASE_2"/>
    <property type="match status" value="1"/>
</dbReference>
<reference evidence="8" key="1">
    <citation type="submission" date="2025-08" db="UniProtKB">
        <authorList>
            <consortium name="Ensembl"/>
        </authorList>
    </citation>
    <scope>IDENTIFICATION</scope>
</reference>
<dbReference type="Ensembl" id="ENSANIT00000027823.1">
    <property type="protein sequence ID" value="ENSANIP00000026930.1"/>
    <property type="gene ID" value="ENSANIG00000018039.1"/>
</dbReference>
<dbReference type="GO" id="GO:0019901">
    <property type="term" value="F:protein kinase binding"/>
    <property type="evidence" value="ECO:0007669"/>
    <property type="project" value="TreeGrafter"/>
</dbReference>
<dbReference type="InterPro" id="IPR008356">
    <property type="entry name" value="Tyr_Pase_KIM-con"/>
</dbReference>
<dbReference type="PROSITE" id="PS50055">
    <property type="entry name" value="TYR_PHOSPHATASE_PTP"/>
    <property type="match status" value="1"/>
</dbReference>
<dbReference type="InterPro" id="IPR029021">
    <property type="entry name" value="Prot-tyrosine_phosphatase-like"/>
</dbReference>
<evidence type="ECO:0000256" key="2">
    <source>
        <dbReference type="ARBA" id="ARBA00022553"/>
    </source>
</evidence>
<evidence type="ECO:0000256" key="4">
    <source>
        <dbReference type="ARBA" id="ARBA00022912"/>
    </source>
</evidence>
<dbReference type="GO" id="GO:0004725">
    <property type="term" value="F:protein tyrosine phosphatase activity"/>
    <property type="evidence" value="ECO:0007669"/>
    <property type="project" value="UniProtKB-EC"/>
</dbReference>
<evidence type="ECO:0000259" key="7">
    <source>
        <dbReference type="PROSITE" id="PS50056"/>
    </source>
</evidence>
<dbReference type="PANTHER" id="PTHR46198">
    <property type="entry name" value="PROTEIN-TYROSINE-PHOSPHATASE"/>
    <property type="match status" value="1"/>
</dbReference>
<dbReference type="PRINTS" id="PR01778">
    <property type="entry name" value="KIMPTPASE"/>
</dbReference>
<evidence type="ECO:0000256" key="3">
    <source>
        <dbReference type="ARBA" id="ARBA00022801"/>
    </source>
</evidence>
<feature type="domain" description="Tyrosine specific protein phosphatases" evidence="7">
    <location>
        <begin position="272"/>
        <end position="334"/>
    </location>
</feature>
<evidence type="ECO:0000256" key="5">
    <source>
        <dbReference type="PIRSR" id="PIRSR608356-50"/>
    </source>
</evidence>
<dbReference type="Gene3D" id="3.90.190.10">
    <property type="entry name" value="Protein tyrosine phosphatase superfamily"/>
    <property type="match status" value="1"/>
</dbReference>
<reference evidence="8" key="2">
    <citation type="submission" date="2025-09" db="UniProtKB">
        <authorList>
            <consortium name="Ensembl"/>
        </authorList>
    </citation>
    <scope>IDENTIFICATION</scope>
</reference>
<dbReference type="InterPro" id="IPR000242">
    <property type="entry name" value="PTP_cat"/>
</dbReference>
<dbReference type="InterPro" id="IPR003595">
    <property type="entry name" value="Tyr_Pase_cat"/>
</dbReference>
<feature type="domain" description="Tyrosine-protein phosphatase" evidence="6">
    <location>
        <begin position="121"/>
        <end position="334"/>
    </location>
</feature>
<dbReference type="GO" id="GO:0005829">
    <property type="term" value="C:cytosol"/>
    <property type="evidence" value="ECO:0007669"/>
    <property type="project" value="TreeGrafter"/>
</dbReference>
<dbReference type="PROSITE" id="PS00383">
    <property type="entry name" value="TYR_PHOSPHATASE_1"/>
    <property type="match status" value="1"/>
</dbReference>
<dbReference type="FunFam" id="3.90.190.10:FF:000020">
    <property type="entry name" value="Tyrosine-protein phosphatase non-receptor type 5"/>
    <property type="match status" value="1"/>
</dbReference>
<evidence type="ECO:0000313" key="9">
    <source>
        <dbReference type="Proteomes" id="UP000694541"/>
    </source>
</evidence>
<evidence type="ECO:0000313" key="8">
    <source>
        <dbReference type="Ensembl" id="ENSANIP00000026930.1"/>
    </source>
</evidence>
<keyword evidence="9" id="KW-1185">Reference proteome</keyword>
<dbReference type="SUPFAM" id="SSF52799">
    <property type="entry name" value="(Phosphotyrosine protein) phosphatases II"/>
    <property type="match status" value="1"/>
</dbReference>
<dbReference type="EC" id="3.1.3.48" evidence="1"/>
<keyword evidence="3" id="KW-0378">Hydrolase</keyword>
<dbReference type="SMART" id="SM00404">
    <property type="entry name" value="PTPc_motif"/>
    <property type="match status" value="1"/>
</dbReference>
<dbReference type="PANTHER" id="PTHR46198:SF3">
    <property type="entry name" value="PROTEIN-TYROSINE-PHOSPHATASE"/>
    <property type="match status" value="1"/>
</dbReference>
<evidence type="ECO:0000259" key="6">
    <source>
        <dbReference type="PROSITE" id="PS50055"/>
    </source>
</evidence>
<organism evidence="8 9">
    <name type="scientific">Accipiter nisus</name>
    <name type="common">Eurasian sparrowhawk</name>
    <dbReference type="NCBI Taxonomy" id="211598"/>
    <lineage>
        <taxon>Eukaryota</taxon>
        <taxon>Metazoa</taxon>
        <taxon>Chordata</taxon>
        <taxon>Craniata</taxon>
        <taxon>Vertebrata</taxon>
        <taxon>Euteleostomi</taxon>
        <taxon>Archelosauria</taxon>
        <taxon>Archosauria</taxon>
        <taxon>Dinosauria</taxon>
        <taxon>Saurischia</taxon>
        <taxon>Theropoda</taxon>
        <taxon>Coelurosauria</taxon>
        <taxon>Aves</taxon>
        <taxon>Neognathae</taxon>
        <taxon>Neoaves</taxon>
        <taxon>Telluraves</taxon>
        <taxon>Accipitrimorphae</taxon>
        <taxon>Accipitriformes</taxon>
        <taxon>Accipitridae</taxon>
        <taxon>Accipitrinae</taxon>
        <taxon>Accipiter</taxon>
    </lineage>
</organism>
<accession>A0A8B9S1Q9</accession>
<dbReference type="InterPro" id="IPR016130">
    <property type="entry name" value="Tyr_Pase_AS"/>
</dbReference>
<dbReference type="Proteomes" id="UP000694541">
    <property type="component" value="Unplaced"/>
</dbReference>
<feature type="active site" description="Phosphocysteine intermediate" evidence="5">
    <location>
        <position position="295"/>
    </location>
</feature>
<evidence type="ECO:0000256" key="1">
    <source>
        <dbReference type="ARBA" id="ARBA00013064"/>
    </source>
</evidence>
<dbReference type="GO" id="GO:0005886">
    <property type="term" value="C:plasma membrane"/>
    <property type="evidence" value="ECO:0007669"/>
    <property type="project" value="TreeGrafter"/>
</dbReference>
<name>A0A8B9S1Q9_9AVES</name>